<accession>A0ABU6XAA3</accession>
<evidence type="ECO:0000313" key="1">
    <source>
        <dbReference type="EMBL" id="MED6195019.1"/>
    </source>
</evidence>
<organism evidence="1 2">
    <name type="scientific">Stylosanthes scabra</name>
    <dbReference type="NCBI Taxonomy" id="79078"/>
    <lineage>
        <taxon>Eukaryota</taxon>
        <taxon>Viridiplantae</taxon>
        <taxon>Streptophyta</taxon>
        <taxon>Embryophyta</taxon>
        <taxon>Tracheophyta</taxon>
        <taxon>Spermatophyta</taxon>
        <taxon>Magnoliopsida</taxon>
        <taxon>eudicotyledons</taxon>
        <taxon>Gunneridae</taxon>
        <taxon>Pentapetalae</taxon>
        <taxon>rosids</taxon>
        <taxon>fabids</taxon>
        <taxon>Fabales</taxon>
        <taxon>Fabaceae</taxon>
        <taxon>Papilionoideae</taxon>
        <taxon>50 kb inversion clade</taxon>
        <taxon>dalbergioids sensu lato</taxon>
        <taxon>Dalbergieae</taxon>
        <taxon>Pterocarpus clade</taxon>
        <taxon>Stylosanthes</taxon>
    </lineage>
</organism>
<name>A0ABU6XAA3_9FABA</name>
<protein>
    <submittedName>
        <fullName evidence="1">Uncharacterized protein</fullName>
    </submittedName>
</protein>
<comment type="caution">
    <text evidence="1">The sequence shown here is derived from an EMBL/GenBank/DDBJ whole genome shotgun (WGS) entry which is preliminary data.</text>
</comment>
<sequence>MSTCCRLKKSERKPFLLASPPPPLAIAVPPLVRRSVLHPHPSSTSSRFTAAAPCPLYTSRPPLFTAGVATAAGNDPSPVP</sequence>
<reference evidence="1 2" key="1">
    <citation type="journal article" date="2023" name="Plants (Basel)">
        <title>Bridging the Gap: Combining Genomics and Transcriptomics Approaches to Understand Stylosanthes scabra, an Orphan Legume from the Brazilian Caatinga.</title>
        <authorList>
            <person name="Ferreira-Neto J.R.C."/>
            <person name="da Silva M.D."/>
            <person name="Binneck E."/>
            <person name="de Melo N.F."/>
            <person name="da Silva R.H."/>
            <person name="de Melo A.L.T.M."/>
            <person name="Pandolfi V."/>
            <person name="Bustamante F.O."/>
            <person name="Brasileiro-Vidal A.C."/>
            <person name="Benko-Iseppon A.M."/>
        </authorList>
    </citation>
    <scope>NUCLEOTIDE SEQUENCE [LARGE SCALE GENOMIC DNA]</scope>
    <source>
        <tissue evidence="1">Leaves</tissue>
    </source>
</reference>
<dbReference type="EMBL" id="JASCZI010211606">
    <property type="protein sequence ID" value="MED6195019.1"/>
    <property type="molecule type" value="Genomic_DNA"/>
</dbReference>
<gene>
    <name evidence="1" type="ORF">PIB30_034158</name>
</gene>
<keyword evidence="2" id="KW-1185">Reference proteome</keyword>
<evidence type="ECO:0000313" key="2">
    <source>
        <dbReference type="Proteomes" id="UP001341840"/>
    </source>
</evidence>
<dbReference type="Proteomes" id="UP001341840">
    <property type="component" value="Unassembled WGS sequence"/>
</dbReference>
<proteinExistence type="predicted"/>